<name>H2E9Q4_9VIRU</name>
<evidence type="ECO:0000313" key="1">
    <source>
        <dbReference type="EMBL" id="AEX61127.1"/>
    </source>
</evidence>
<reference evidence="1" key="1">
    <citation type="submission" date="2011-10" db="EMBL/GenBank/DDBJ databases">
        <title>Provirophages and transpovirons: unique mobilome of giant viruses.</title>
        <authorList>
            <person name="Desnues C."/>
            <person name="LaScola B."/>
            <person name="Yutin N."/>
            <person name="Fournous G."/>
            <person name="Koonin E."/>
            <person name="Raoult D."/>
        </authorList>
    </citation>
    <scope>NUCLEOTIDE SEQUENCE</scope>
    <source>
        <strain evidence="1">Mv13-c7</strain>
    </source>
</reference>
<proteinExistence type="predicted"/>
<protein>
    <submittedName>
        <fullName evidence="1">Uncharacterized protein</fullName>
    </submittedName>
</protein>
<dbReference type="EMBL" id="JN885990">
    <property type="protein sequence ID" value="AEX61127.1"/>
    <property type="molecule type" value="Genomic_DNA"/>
</dbReference>
<gene>
    <name evidence="1" type="ORF">c7_R61</name>
</gene>
<sequence>MIYNYCNNIIKNQIFYLSLCIIIINNNSSYL</sequence>
<accession>H2E9Q4</accession>
<organism evidence="1">
    <name type="scientific">Megavirus courdo7</name>
    <dbReference type="NCBI Taxonomy" id="1128135"/>
    <lineage>
        <taxon>Viruses</taxon>
        <taxon>Varidnaviria</taxon>
        <taxon>Bamfordvirae</taxon>
        <taxon>Nucleocytoviricota</taxon>
        <taxon>Megaviricetes</taxon>
        <taxon>Imitervirales</taxon>
        <taxon>Mimiviridae</taxon>
        <taxon>Megamimivirinae</taxon>
        <taxon>Megavirus</taxon>
    </lineage>
</organism>